<name>A0A0L6V6L3_9BASI</name>
<evidence type="ECO:0000256" key="1">
    <source>
        <dbReference type="SAM" id="MobiDB-lite"/>
    </source>
</evidence>
<gene>
    <name evidence="2" type="ORF">VP01_2431g2</name>
</gene>
<reference evidence="2 3" key="1">
    <citation type="submission" date="2015-08" db="EMBL/GenBank/DDBJ databases">
        <title>Next Generation Sequencing and Analysis of the Genome of Puccinia sorghi L Schw, the Causal Agent of Maize Common Rust.</title>
        <authorList>
            <person name="Rochi L."/>
            <person name="Burguener G."/>
            <person name="Darino M."/>
            <person name="Turjanski A."/>
            <person name="Kreff E."/>
            <person name="Dieguez M.J."/>
            <person name="Sacco F."/>
        </authorList>
    </citation>
    <scope>NUCLEOTIDE SEQUENCE [LARGE SCALE GENOMIC DNA]</scope>
    <source>
        <strain evidence="2 3">RO10H11247</strain>
    </source>
</reference>
<dbReference type="Proteomes" id="UP000037035">
    <property type="component" value="Unassembled WGS sequence"/>
</dbReference>
<comment type="caution">
    <text evidence="2">The sequence shown here is derived from an EMBL/GenBank/DDBJ whole genome shotgun (WGS) entry which is preliminary data.</text>
</comment>
<dbReference type="AlphaFoldDB" id="A0A0L6V6L3"/>
<evidence type="ECO:0000313" key="2">
    <source>
        <dbReference type="EMBL" id="KNZ56334.1"/>
    </source>
</evidence>
<evidence type="ECO:0008006" key="4">
    <source>
        <dbReference type="Google" id="ProtNLM"/>
    </source>
</evidence>
<dbReference type="OrthoDB" id="1728030at2759"/>
<dbReference type="VEuPathDB" id="FungiDB:VP01_2431g2"/>
<accession>A0A0L6V6L3</accession>
<feature type="region of interest" description="Disordered" evidence="1">
    <location>
        <begin position="53"/>
        <end position="79"/>
    </location>
</feature>
<evidence type="ECO:0000313" key="3">
    <source>
        <dbReference type="Proteomes" id="UP000037035"/>
    </source>
</evidence>
<proteinExistence type="predicted"/>
<dbReference type="EMBL" id="LAVV01007316">
    <property type="protein sequence ID" value="KNZ56334.1"/>
    <property type="molecule type" value="Genomic_DNA"/>
</dbReference>
<keyword evidence="3" id="KW-1185">Reference proteome</keyword>
<protein>
    <recommendedName>
        <fullName evidence="4">DUF4219 domain-containing protein</fullName>
    </recommendedName>
</protein>
<organism evidence="2 3">
    <name type="scientific">Puccinia sorghi</name>
    <dbReference type="NCBI Taxonomy" id="27349"/>
    <lineage>
        <taxon>Eukaryota</taxon>
        <taxon>Fungi</taxon>
        <taxon>Dikarya</taxon>
        <taxon>Basidiomycota</taxon>
        <taxon>Pucciniomycotina</taxon>
        <taxon>Pucciniomycetes</taxon>
        <taxon>Pucciniales</taxon>
        <taxon>Pucciniaceae</taxon>
        <taxon>Puccinia</taxon>
    </lineage>
</organism>
<sequence length="184" mass="19869">MAENEGGSPKTKYIPKLDETNFLHWSMRMKAHLRHKGLIKYITEVPVTLSGAAADAGKKKNRRGPYFAPGKHNPEASHDANHCWQVHPELRPNNKPNGSVTHPPTTQLVEVNDGHKSEVSLLLTEAASKPIVLDSGATHHLVNNLDVFLPVAESKIKIATGGHSNFLTATAVGTATLINPATNA</sequence>